<dbReference type="GO" id="GO:0000287">
    <property type="term" value="F:magnesium ion binding"/>
    <property type="evidence" value="ECO:0007669"/>
    <property type="project" value="UniProtKB-UniRule"/>
</dbReference>
<dbReference type="GO" id="GO:0008897">
    <property type="term" value="F:holo-[acyl-carrier-protein] synthase activity"/>
    <property type="evidence" value="ECO:0007669"/>
    <property type="project" value="UniProtKB-UniRule"/>
</dbReference>
<comment type="similarity">
    <text evidence="8">Belongs to the P-Pant transferase superfamily. AcpS family.</text>
</comment>
<dbReference type="NCBIfam" id="TIGR00556">
    <property type="entry name" value="pantethn_trn"/>
    <property type="match status" value="1"/>
</dbReference>
<keyword evidence="4 8" id="KW-0276">Fatty acid metabolism</keyword>
<organism evidence="10 11">
    <name type="scientific">Candidatus Gallilactobacillus intestinavium</name>
    <dbReference type="NCBI Taxonomy" id="2840838"/>
    <lineage>
        <taxon>Bacteria</taxon>
        <taxon>Bacillati</taxon>
        <taxon>Bacillota</taxon>
        <taxon>Bacilli</taxon>
        <taxon>Lactobacillales</taxon>
        <taxon>Lactobacillaceae</taxon>
        <taxon>Lactobacillaceae incertae sedis</taxon>
        <taxon>Candidatus Gallilactobacillus</taxon>
    </lineage>
</organism>
<feature type="domain" description="4'-phosphopantetheinyl transferase" evidence="9">
    <location>
        <begin position="4"/>
        <end position="105"/>
    </location>
</feature>
<sequence>MIAGIGIDITDIDRVKLLNDKYNQFKSKILVGEELNEFNRFSGIRQIEFLAGRFSAKEAYSKALGTGIGKKVSFKDLEILNDELGKPYFNRHPFRGVGHISISHTKNLVISEVILEVNN</sequence>
<comment type="function">
    <text evidence="8">Transfers the 4'-phosphopantetheine moiety from coenzyme A to a Ser of acyl-carrier-protein.</text>
</comment>
<dbReference type="NCBIfam" id="TIGR00516">
    <property type="entry name" value="acpS"/>
    <property type="match status" value="1"/>
</dbReference>
<dbReference type="EC" id="2.7.8.7" evidence="8"/>
<evidence type="ECO:0000256" key="8">
    <source>
        <dbReference type="HAMAP-Rule" id="MF_00101"/>
    </source>
</evidence>
<comment type="caution">
    <text evidence="10">The sequence shown here is derived from an EMBL/GenBank/DDBJ whole genome shotgun (WGS) entry which is preliminary data.</text>
</comment>
<evidence type="ECO:0000313" key="10">
    <source>
        <dbReference type="EMBL" id="MBO8442067.1"/>
    </source>
</evidence>
<feature type="binding site" evidence="8">
    <location>
        <position position="8"/>
    </location>
    <ligand>
        <name>Mg(2+)</name>
        <dbReference type="ChEBI" id="CHEBI:18420"/>
    </ligand>
</feature>
<keyword evidence="3 8" id="KW-0479">Metal-binding</keyword>
<protein>
    <recommendedName>
        <fullName evidence="8">Holo-[acyl-carrier-protein] synthase</fullName>
        <shortName evidence="8">Holo-ACP synthase</shortName>
        <ecNumber evidence="8">2.7.8.7</ecNumber>
    </recommendedName>
    <alternativeName>
        <fullName evidence="8">4'-phosphopantetheinyl transferase AcpS</fullName>
    </alternativeName>
</protein>
<dbReference type="AlphaFoldDB" id="A0A9D9HA78"/>
<evidence type="ECO:0000256" key="4">
    <source>
        <dbReference type="ARBA" id="ARBA00022832"/>
    </source>
</evidence>
<dbReference type="InterPro" id="IPR037143">
    <property type="entry name" value="4-PPantetheinyl_Trfase_dom_sf"/>
</dbReference>
<evidence type="ECO:0000256" key="3">
    <source>
        <dbReference type="ARBA" id="ARBA00022723"/>
    </source>
</evidence>
<dbReference type="InterPro" id="IPR004568">
    <property type="entry name" value="Ppantetheine-prot_Trfase_dom"/>
</dbReference>
<evidence type="ECO:0000259" key="9">
    <source>
        <dbReference type="Pfam" id="PF01648"/>
    </source>
</evidence>
<dbReference type="EMBL" id="JADIMP010000103">
    <property type="protein sequence ID" value="MBO8442067.1"/>
    <property type="molecule type" value="Genomic_DNA"/>
</dbReference>
<dbReference type="GO" id="GO:0006633">
    <property type="term" value="P:fatty acid biosynthetic process"/>
    <property type="evidence" value="ECO:0007669"/>
    <property type="project" value="UniProtKB-UniRule"/>
</dbReference>
<keyword evidence="7 8" id="KW-0275">Fatty acid biosynthesis</keyword>
<gene>
    <name evidence="8" type="primary">acpS</name>
    <name evidence="10" type="ORF">IAA89_06560</name>
</gene>
<comment type="subcellular location">
    <subcellularLocation>
        <location evidence="8">Cytoplasm</location>
    </subcellularLocation>
</comment>
<dbReference type="Pfam" id="PF01648">
    <property type="entry name" value="ACPS"/>
    <property type="match status" value="1"/>
</dbReference>
<evidence type="ECO:0000313" key="11">
    <source>
        <dbReference type="Proteomes" id="UP000823614"/>
    </source>
</evidence>
<keyword evidence="1 8" id="KW-0444">Lipid biosynthesis</keyword>
<dbReference type="SUPFAM" id="SSF56214">
    <property type="entry name" value="4'-phosphopantetheinyl transferase"/>
    <property type="match status" value="1"/>
</dbReference>
<feature type="binding site" evidence="8">
    <location>
        <position position="58"/>
    </location>
    <ligand>
        <name>Mg(2+)</name>
        <dbReference type="ChEBI" id="CHEBI:18420"/>
    </ligand>
</feature>
<comment type="catalytic activity">
    <reaction evidence="8">
        <text>apo-[ACP] + CoA = holo-[ACP] + adenosine 3',5'-bisphosphate + H(+)</text>
        <dbReference type="Rhea" id="RHEA:12068"/>
        <dbReference type="Rhea" id="RHEA-COMP:9685"/>
        <dbReference type="Rhea" id="RHEA-COMP:9690"/>
        <dbReference type="ChEBI" id="CHEBI:15378"/>
        <dbReference type="ChEBI" id="CHEBI:29999"/>
        <dbReference type="ChEBI" id="CHEBI:57287"/>
        <dbReference type="ChEBI" id="CHEBI:58343"/>
        <dbReference type="ChEBI" id="CHEBI:64479"/>
        <dbReference type="EC" id="2.7.8.7"/>
    </reaction>
</comment>
<evidence type="ECO:0000256" key="6">
    <source>
        <dbReference type="ARBA" id="ARBA00023098"/>
    </source>
</evidence>
<evidence type="ECO:0000256" key="5">
    <source>
        <dbReference type="ARBA" id="ARBA00022842"/>
    </source>
</evidence>
<evidence type="ECO:0000256" key="7">
    <source>
        <dbReference type="ARBA" id="ARBA00023160"/>
    </source>
</evidence>
<dbReference type="InterPro" id="IPR002582">
    <property type="entry name" value="ACPS"/>
</dbReference>
<dbReference type="GO" id="GO:0005737">
    <property type="term" value="C:cytoplasm"/>
    <property type="evidence" value="ECO:0007669"/>
    <property type="project" value="UniProtKB-SubCell"/>
</dbReference>
<dbReference type="Gene3D" id="3.90.470.20">
    <property type="entry name" value="4'-phosphopantetheinyl transferase domain"/>
    <property type="match status" value="1"/>
</dbReference>
<keyword evidence="8" id="KW-0963">Cytoplasm</keyword>
<dbReference type="HAMAP" id="MF_00101">
    <property type="entry name" value="AcpS"/>
    <property type="match status" value="1"/>
</dbReference>
<dbReference type="Proteomes" id="UP000823614">
    <property type="component" value="Unassembled WGS sequence"/>
</dbReference>
<evidence type="ECO:0000256" key="1">
    <source>
        <dbReference type="ARBA" id="ARBA00022516"/>
    </source>
</evidence>
<evidence type="ECO:0000256" key="2">
    <source>
        <dbReference type="ARBA" id="ARBA00022679"/>
    </source>
</evidence>
<reference evidence="10" key="1">
    <citation type="submission" date="2020-10" db="EMBL/GenBank/DDBJ databases">
        <authorList>
            <person name="Gilroy R."/>
        </authorList>
    </citation>
    <scope>NUCLEOTIDE SEQUENCE</scope>
    <source>
        <strain evidence="10">C6-149</strain>
    </source>
</reference>
<proteinExistence type="inferred from homology"/>
<accession>A0A9D9HA78</accession>
<keyword evidence="5 8" id="KW-0460">Magnesium</keyword>
<keyword evidence="6 8" id="KW-0443">Lipid metabolism</keyword>
<name>A0A9D9HA78_9LACO</name>
<reference evidence="10" key="2">
    <citation type="journal article" date="2021" name="PeerJ">
        <title>Extensive microbial diversity within the chicken gut microbiome revealed by metagenomics and culture.</title>
        <authorList>
            <person name="Gilroy R."/>
            <person name="Ravi A."/>
            <person name="Getino M."/>
            <person name="Pursley I."/>
            <person name="Horton D.L."/>
            <person name="Alikhan N.F."/>
            <person name="Baker D."/>
            <person name="Gharbi K."/>
            <person name="Hall N."/>
            <person name="Watson M."/>
            <person name="Adriaenssens E.M."/>
            <person name="Foster-Nyarko E."/>
            <person name="Jarju S."/>
            <person name="Secka A."/>
            <person name="Antonio M."/>
            <person name="Oren A."/>
            <person name="Chaudhuri R.R."/>
            <person name="La Ragione R."/>
            <person name="Hildebrand F."/>
            <person name="Pallen M.J."/>
        </authorList>
    </citation>
    <scope>NUCLEOTIDE SEQUENCE</scope>
    <source>
        <strain evidence="10">C6-149</strain>
    </source>
</reference>
<comment type="cofactor">
    <cofactor evidence="8">
        <name>Mg(2+)</name>
        <dbReference type="ChEBI" id="CHEBI:18420"/>
    </cofactor>
</comment>
<dbReference type="InterPro" id="IPR008278">
    <property type="entry name" value="4-PPantetheinyl_Trfase_dom"/>
</dbReference>
<keyword evidence="2 8" id="KW-0808">Transferase</keyword>